<keyword evidence="3" id="KW-1185">Reference proteome</keyword>
<dbReference type="STRING" id="392015.SAMN05421543_106139"/>
<dbReference type="InterPro" id="IPR028985">
    <property type="entry name" value="Bacillus_phage_prot-like"/>
</dbReference>
<evidence type="ECO:0000259" key="1">
    <source>
        <dbReference type="Pfam" id="PF18066"/>
    </source>
</evidence>
<protein>
    <recommendedName>
        <fullName evidence="1">Phage ABA sandwich domain-containing protein</fullName>
    </recommendedName>
</protein>
<dbReference type="Proteomes" id="UP000183508">
    <property type="component" value="Unassembled WGS sequence"/>
</dbReference>
<evidence type="ECO:0000313" key="3">
    <source>
        <dbReference type="Proteomes" id="UP000183508"/>
    </source>
</evidence>
<organism evidence="2 3">
    <name type="scientific">Alicyclobacillus macrosporangiidus</name>
    <dbReference type="NCBI Taxonomy" id="392015"/>
    <lineage>
        <taxon>Bacteria</taxon>
        <taxon>Bacillati</taxon>
        <taxon>Bacillota</taxon>
        <taxon>Bacilli</taxon>
        <taxon>Bacillales</taxon>
        <taxon>Alicyclobacillaceae</taxon>
        <taxon>Alicyclobacillus</taxon>
    </lineage>
</organism>
<reference evidence="3" key="1">
    <citation type="submission" date="2016-10" db="EMBL/GenBank/DDBJ databases">
        <authorList>
            <person name="Varghese N."/>
        </authorList>
    </citation>
    <scope>NUCLEOTIDE SEQUENCE [LARGE SCALE GENOMIC DNA]</scope>
    <source>
        <strain evidence="3">DSM 17980</strain>
    </source>
</reference>
<proteinExistence type="predicted"/>
<feature type="domain" description="Phage ABA sandwich" evidence="1">
    <location>
        <begin position="24"/>
        <end position="119"/>
    </location>
</feature>
<dbReference type="EMBL" id="FPBV01000006">
    <property type="protein sequence ID" value="SFU70720.1"/>
    <property type="molecule type" value="Genomic_DNA"/>
</dbReference>
<gene>
    <name evidence="2" type="ORF">SAMN05421543_106139</name>
</gene>
<dbReference type="Gene3D" id="3.30.2120.10">
    <property type="entry name" value="Bacillus phage protein-like"/>
    <property type="match status" value="1"/>
</dbReference>
<dbReference type="Pfam" id="PF18066">
    <property type="entry name" value="Phage_ABA_S"/>
    <property type="match status" value="1"/>
</dbReference>
<name>A0A1I7ID01_9BACL</name>
<accession>A0A1I7ID01</accession>
<sequence length="127" mass="13600">MAGVEGEGTVKRWSEMTPRERDALVAEQVFGWTGCWANPHGLAAFGVPPGKTSRRGIGYYTTDISTAWQIIEHVKSKGFYIDVLSYADGYVAVTHDGQEPLNLDGTAPTASEAICIAALKAVGVNVE</sequence>
<dbReference type="AlphaFoldDB" id="A0A1I7ID01"/>
<dbReference type="InterPro" id="IPR041270">
    <property type="entry name" value="Phage_ABA_S"/>
</dbReference>
<evidence type="ECO:0000313" key="2">
    <source>
        <dbReference type="EMBL" id="SFU70720.1"/>
    </source>
</evidence>